<dbReference type="EMBL" id="CAEQ01000375">
    <property type="protein sequence ID" value="CCD11599.1"/>
    <property type="molecule type" value="Genomic_DNA"/>
</dbReference>
<proteinExistence type="inferred from homology"/>
<comment type="similarity">
    <text evidence="1">Belongs to the protease inhibitor I11 (ecotin) family.</text>
</comment>
<dbReference type="Proteomes" id="UP000000702">
    <property type="component" value="Unassembled WGS sequence"/>
</dbReference>
<dbReference type="AlphaFoldDB" id="F9W391"/>
<dbReference type="InterPro" id="IPR005658">
    <property type="entry name" value="Prot_inh_ecotin"/>
</dbReference>
<dbReference type="PANTHER" id="PTHR35890">
    <property type="match status" value="1"/>
</dbReference>
<dbReference type="OMA" id="PKAEKGM"/>
<evidence type="ECO:0000313" key="4">
    <source>
        <dbReference type="Proteomes" id="UP000000702"/>
    </source>
</evidence>
<dbReference type="EMBL" id="CAEQ01002067">
    <property type="protein sequence ID" value="CCD15820.1"/>
    <property type="molecule type" value="Genomic_DNA"/>
</dbReference>
<dbReference type="InterPro" id="IPR027438">
    <property type="entry name" value="Ecotin_C"/>
</dbReference>
<sequence length="154" mass="17545">MPDQYSKLADFKVPYPQPEPDQNCCVLFLEEKPDEEENYRLQLIPGYATNDSAAPSTVSGVVREETIYGWGCNYYVVELGPRPTRRRSSQAFEKPTRFVPISSKHLLRYNSRLPVVVYLPKGVELRYRVWSPIDVESVNLVESGGSPKSKDNCV</sequence>
<dbReference type="VEuPathDB" id="TriTrypDB:TcIL3000_0_08210"/>
<dbReference type="SUPFAM" id="SSF49772">
    <property type="entry name" value="Ecotin, trypsin inhibitor"/>
    <property type="match status" value="1"/>
</dbReference>
<dbReference type="SMR" id="F9W391"/>
<organism evidence="2 4">
    <name type="scientific">Trypanosoma congolense (strain IL3000)</name>
    <dbReference type="NCBI Taxonomy" id="1068625"/>
    <lineage>
        <taxon>Eukaryota</taxon>
        <taxon>Discoba</taxon>
        <taxon>Euglenozoa</taxon>
        <taxon>Kinetoplastea</taxon>
        <taxon>Metakinetoplastina</taxon>
        <taxon>Trypanosomatida</taxon>
        <taxon>Trypanosomatidae</taxon>
        <taxon>Trypanosoma</taxon>
        <taxon>Nannomonas</taxon>
    </lineage>
</organism>
<protein>
    <submittedName>
        <fullName evidence="2">WGS project CAEQ00000000 data, annotated contig 1021</fullName>
    </submittedName>
    <submittedName>
        <fullName evidence="3">WGS project CAEQ00000000 data, annotated contig 317</fullName>
    </submittedName>
</protein>
<dbReference type="PANTHER" id="PTHR35890:SF3">
    <property type="entry name" value="ECOTIN"/>
    <property type="match status" value="1"/>
</dbReference>
<dbReference type="Pfam" id="PF03974">
    <property type="entry name" value="Ecotin"/>
    <property type="match status" value="1"/>
</dbReference>
<evidence type="ECO:0000256" key="1">
    <source>
        <dbReference type="ARBA" id="ARBA00010558"/>
    </source>
</evidence>
<dbReference type="Gene3D" id="2.60.40.550">
    <property type="entry name" value="Ecotin"/>
    <property type="match status" value="1"/>
</dbReference>
<comment type="caution">
    <text evidence="2">The sequence shown here is derived from an EMBL/GenBank/DDBJ whole genome shotgun (WGS) entry which is preliminary data.</text>
</comment>
<keyword evidence="4" id="KW-1185">Reference proteome</keyword>
<dbReference type="VEuPathDB" id="TriTrypDB:TcIL3000_0_25700"/>
<dbReference type="GO" id="GO:0004867">
    <property type="term" value="F:serine-type endopeptidase inhibitor activity"/>
    <property type="evidence" value="ECO:0007669"/>
    <property type="project" value="InterPro"/>
</dbReference>
<dbReference type="PIRSF" id="PIRSF006865">
    <property type="entry name" value="Prot_inh_ecotin"/>
    <property type="match status" value="1"/>
</dbReference>
<gene>
    <name evidence="3" type="ORF">TCIL3000_0_08210</name>
    <name evidence="2" type="ORF">TCIL3000_0_25700</name>
</gene>
<evidence type="ECO:0000313" key="2">
    <source>
        <dbReference type="EMBL" id="CCD11599.1"/>
    </source>
</evidence>
<accession>F9W391</accession>
<dbReference type="InterPro" id="IPR036198">
    <property type="entry name" value="Ecotin_sf"/>
</dbReference>
<dbReference type="Gene3D" id="4.10.1230.10">
    <property type="entry name" value="Ecotin, trypsin inhibitor"/>
    <property type="match status" value="1"/>
</dbReference>
<reference evidence="4" key="1">
    <citation type="submission" date="2011-07" db="EMBL/GenBank/DDBJ databases">
        <title>Divergent evolution of antigenic variation in African trypanosomes.</title>
        <authorList>
            <person name="Jackson A.P."/>
            <person name="Berry A."/>
            <person name="Allison H.C."/>
            <person name="Burton P."/>
            <person name="Anderson J."/>
            <person name="Aslett M."/>
            <person name="Brown R."/>
            <person name="Corton N."/>
            <person name="Harris D."/>
            <person name="Hauser H."/>
            <person name="Gamble J."/>
            <person name="Gilderthorp R."/>
            <person name="McQuillan J."/>
            <person name="Quail M.A."/>
            <person name="Sanders M."/>
            <person name="Van Tonder A."/>
            <person name="Ginger M.L."/>
            <person name="Donelson J.E."/>
            <person name="Field M.C."/>
            <person name="Barry J.D."/>
            <person name="Berriman M."/>
            <person name="Hertz-Fowler C."/>
        </authorList>
    </citation>
    <scope>NUCLEOTIDE SEQUENCE [LARGE SCALE GENOMIC DNA]</scope>
    <source>
        <strain evidence="4">IL3000</strain>
    </source>
</reference>
<reference evidence="2 4" key="2">
    <citation type="journal article" date="2012" name="Proc. Natl. Acad. Sci. U.S.A.">
        <title>Antigenic diversity is generated by distinct evolutionary mechanisms in African trypanosome species.</title>
        <authorList>
            <person name="Jackson A.P."/>
            <person name="Berry A."/>
            <person name="Aslett M."/>
            <person name="Allison H.C."/>
            <person name="Burton P."/>
            <person name="Vavrova-Anderson J."/>
            <person name="Brown R."/>
            <person name="Browne H."/>
            <person name="Corton N."/>
            <person name="Hauser H."/>
            <person name="Gamble J."/>
            <person name="Gilderthorp R."/>
            <person name="Marcello L."/>
            <person name="McQuillan J."/>
            <person name="Otto T.D."/>
            <person name="Quail M.A."/>
            <person name="Sanders M.J."/>
            <person name="van Tonder A."/>
            <person name="Ginger M.L."/>
            <person name="Field M.C."/>
            <person name="Barry J.D."/>
            <person name="Hertz-Fowler C."/>
            <person name="Berriman M."/>
        </authorList>
    </citation>
    <scope>NUCLEOTIDE SEQUENCE [LARGE SCALE GENOMIC DNA]</scope>
    <source>
        <strain evidence="2 4">IL3000</strain>
    </source>
</reference>
<evidence type="ECO:0000313" key="3">
    <source>
        <dbReference type="EMBL" id="CCD15820.1"/>
    </source>
</evidence>
<name>F9W391_TRYCI</name>